<dbReference type="GO" id="GO:0016020">
    <property type="term" value="C:membrane"/>
    <property type="evidence" value="ECO:0007669"/>
    <property type="project" value="TreeGrafter"/>
</dbReference>
<dbReference type="InterPro" id="IPR036400">
    <property type="entry name" value="Cyt_B5-like_heme/steroid_sf"/>
</dbReference>
<keyword evidence="2" id="KW-0812">Transmembrane</keyword>
<dbReference type="InterPro" id="IPR050577">
    <property type="entry name" value="MAPR/NEUFC/NENF-like"/>
</dbReference>
<dbReference type="OrthoDB" id="10257697at2759"/>
<protein>
    <recommendedName>
        <fullName evidence="3">Cytochrome b5 heme-binding domain-containing protein</fullName>
    </recommendedName>
</protein>
<dbReference type="PANTHER" id="PTHR10281:SF76">
    <property type="entry name" value="CALCUTTA CUP-RELATED"/>
    <property type="match status" value="1"/>
</dbReference>
<keyword evidence="2" id="KW-0472">Membrane</keyword>
<dbReference type="Pfam" id="PF00173">
    <property type="entry name" value="Cyt-b5"/>
    <property type="match status" value="1"/>
</dbReference>
<sequence length="182" mass="20592">MTRPSNVLSSTLDLLRVIGGLILANALLSWWFTSSPTWGYDGRWVDYRYLKFRAFESPVRLTLDELSLYNGTSPELPIYVAINGTVYDVTSSPRFYGPGGTYHAFSGRDSARAFVTGCYDKEDELTHDLRGLDKDEIEDQLGGWIRFFGNNRRYWVAGTVDLPEPTGEIPSPCEHQRYPGHA</sequence>
<organism evidence="4 5">
    <name type="scientific">Candidozyma haemuli</name>
    <dbReference type="NCBI Taxonomy" id="45357"/>
    <lineage>
        <taxon>Eukaryota</taxon>
        <taxon>Fungi</taxon>
        <taxon>Dikarya</taxon>
        <taxon>Ascomycota</taxon>
        <taxon>Saccharomycotina</taxon>
        <taxon>Pichiomycetes</taxon>
        <taxon>Metschnikowiaceae</taxon>
        <taxon>Candidozyma</taxon>
    </lineage>
</organism>
<dbReference type="STRING" id="45357.A0A2V1AMC0"/>
<dbReference type="Gene3D" id="3.10.120.10">
    <property type="entry name" value="Cytochrome b5-like heme/steroid binding domain"/>
    <property type="match status" value="1"/>
</dbReference>
<keyword evidence="2" id="KW-1133">Transmembrane helix</keyword>
<dbReference type="AlphaFoldDB" id="A0A2V1AMC0"/>
<accession>A0A2V1AMC0</accession>
<dbReference type="SMART" id="SM01117">
    <property type="entry name" value="Cyt-b5"/>
    <property type="match status" value="1"/>
</dbReference>
<reference evidence="4 5" key="1">
    <citation type="submission" date="2017-12" db="EMBL/GenBank/DDBJ databases">
        <title>Genome Sequence of a Multidrug-Resistant Candida haemulonii Isolate from a Patient with Chronic Leg Ulcers in Israel.</title>
        <authorList>
            <person name="Chow N.A."/>
            <person name="Gade L."/>
            <person name="Batra D."/>
            <person name="Rowe L.A."/>
            <person name="Ben-Ami R."/>
            <person name="Loparev V.N."/>
            <person name="Litvintseva A.P."/>
        </authorList>
    </citation>
    <scope>NUCLEOTIDE SEQUENCE [LARGE SCALE GENOMIC DNA]</scope>
    <source>
        <strain evidence="4 5">B11899</strain>
    </source>
</reference>
<dbReference type="GO" id="GO:0012505">
    <property type="term" value="C:endomembrane system"/>
    <property type="evidence" value="ECO:0007669"/>
    <property type="project" value="TreeGrafter"/>
</dbReference>
<evidence type="ECO:0000256" key="2">
    <source>
        <dbReference type="SAM" id="Phobius"/>
    </source>
</evidence>
<comment type="caution">
    <text evidence="4">The sequence shown here is derived from an EMBL/GenBank/DDBJ whole genome shotgun (WGS) entry which is preliminary data.</text>
</comment>
<dbReference type="RefSeq" id="XP_025340377.1">
    <property type="nucleotide sequence ID" value="XM_025486929.1"/>
</dbReference>
<gene>
    <name evidence="4" type="ORF">CXQ85_003283</name>
</gene>
<dbReference type="GeneID" id="37008614"/>
<dbReference type="InterPro" id="IPR001199">
    <property type="entry name" value="Cyt_B5-like_heme/steroid-bd"/>
</dbReference>
<dbReference type="PANTHER" id="PTHR10281">
    <property type="entry name" value="MEMBRANE-ASSOCIATED PROGESTERONE RECEPTOR COMPONENT-RELATED"/>
    <property type="match status" value="1"/>
</dbReference>
<dbReference type="EMBL" id="PKFO01000002">
    <property type="protein sequence ID" value="PVH19437.1"/>
    <property type="molecule type" value="Genomic_DNA"/>
</dbReference>
<dbReference type="VEuPathDB" id="FungiDB:CXQ85_003283"/>
<evidence type="ECO:0000259" key="3">
    <source>
        <dbReference type="SMART" id="SM01117"/>
    </source>
</evidence>
<dbReference type="SUPFAM" id="SSF55856">
    <property type="entry name" value="Cytochrome b5-like heme/steroid binding domain"/>
    <property type="match status" value="1"/>
</dbReference>
<dbReference type="Proteomes" id="UP000244309">
    <property type="component" value="Unassembled WGS sequence"/>
</dbReference>
<feature type="transmembrane region" description="Helical" evidence="2">
    <location>
        <begin position="14"/>
        <end position="33"/>
    </location>
</feature>
<feature type="domain" description="Cytochrome b5 heme-binding" evidence="3">
    <location>
        <begin position="61"/>
        <end position="161"/>
    </location>
</feature>
<comment type="similarity">
    <text evidence="1">Belongs to the cytochrome b5 family. MAPR subfamily.</text>
</comment>
<evidence type="ECO:0000313" key="5">
    <source>
        <dbReference type="Proteomes" id="UP000244309"/>
    </source>
</evidence>
<evidence type="ECO:0000256" key="1">
    <source>
        <dbReference type="ARBA" id="ARBA00038357"/>
    </source>
</evidence>
<evidence type="ECO:0000313" key="4">
    <source>
        <dbReference type="EMBL" id="PVH19437.1"/>
    </source>
</evidence>
<proteinExistence type="inferred from homology"/>
<keyword evidence="5" id="KW-1185">Reference proteome</keyword>
<name>A0A2V1AMC0_9ASCO</name>